<feature type="transmembrane region" description="Helical" evidence="5">
    <location>
        <begin position="339"/>
        <end position="360"/>
    </location>
</feature>
<feature type="domain" description="Major facilitator superfamily (MFS) profile" evidence="6">
    <location>
        <begin position="28"/>
        <end position="454"/>
    </location>
</feature>
<feature type="transmembrane region" description="Helical" evidence="5">
    <location>
        <begin position="307"/>
        <end position="327"/>
    </location>
</feature>
<keyword evidence="4 5" id="KW-0472">Membrane</keyword>
<gene>
    <name evidence="7" type="ORF">SteCoe_25497</name>
</gene>
<feature type="transmembrane region" description="Helical" evidence="5">
    <location>
        <begin position="115"/>
        <end position="134"/>
    </location>
</feature>
<dbReference type="OrthoDB" id="289899at2759"/>
<dbReference type="PANTHER" id="PTHR24064">
    <property type="entry name" value="SOLUTE CARRIER FAMILY 22 MEMBER"/>
    <property type="match status" value="1"/>
</dbReference>
<dbReference type="Pfam" id="PF07690">
    <property type="entry name" value="MFS_1"/>
    <property type="match status" value="1"/>
</dbReference>
<evidence type="ECO:0000313" key="8">
    <source>
        <dbReference type="Proteomes" id="UP000187209"/>
    </source>
</evidence>
<feature type="transmembrane region" description="Helical" evidence="5">
    <location>
        <begin position="23"/>
        <end position="45"/>
    </location>
</feature>
<feature type="transmembrane region" description="Helical" evidence="5">
    <location>
        <begin position="275"/>
        <end position="295"/>
    </location>
</feature>
<name>A0A1R2BF76_9CILI</name>
<evidence type="ECO:0000313" key="7">
    <source>
        <dbReference type="EMBL" id="OMJ75380.1"/>
    </source>
</evidence>
<dbReference type="GO" id="GO:0016020">
    <property type="term" value="C:membrane"/>
    <property type="evidence" value="ECO:0007669"/>
    <property type="project" value="UniProtKB-SubCell"/>
</dbReference>
<reference evidence="7 8" key="1">
    <citation type="submission" date="2016-11" db="EMBL/GenBank/DDBJ databases">
        <title>The macronuclear genome of Stentor coeruleus: a giant cell with tiny introns.</title>
        <authorList>
            <person name="Slabodnick M."/>
            <person name="Ruby J.G."/>
            <person name="Reiff S.B."/>
            <person name="Swart E.C."/>
            <person name="Gosai S."/>
            <person name="Prabakaran S."/>
            <person name="Witkowska E."/>
            <person name="Larue G.E."/>
            <person name="Fisher S."/>
            <person name="Freeman R.M."/>
            <person name="Gunawardena J."/>
            <person name="Chu W."/>
            <person name="Stover N.A."/>
            <person name="Gregory B.D."/>
            <person name="Nowacki M."/>
            <person name="Derisi J."/>
            <person name="Roy S.W."/>
            <person name="Marshall W.F."/>
            <person name="Sood P."/>
        </authorList>
    </citation>
    <scope>NUCLEOTIDE SEQUENCE [LARGE SCALE GENOMIC DNA]</scope>
    <source>
        <strain evidence="7">WM001</strain>
    </source>
</reference>
<dbReference type="GO" id="GO:0022857">
    <property type="term" value="F:transmembrane transporter activity"/>
    <property type="evidence" value="ECO:0007669"/>
    <property type="project" value="InterPro"/>
</dbReference>
<evidence type="ECO:0000256" key="1">
    <source>
        <dbReference type="ARBA" id="ARBA00004141"/>
    </source>
</evidence>
<feature type="transmembrane region" description="Helical" evidence="5">
    <location>
        <begin position="197"/>
        <end position="216"/>
    </location>
</feature>
<dbReference type="SUPFAM" id="SSF103473">
    <property type="entry name" value="MFS general substrate transporter"/>
    <property type="match status" value="1"/>
</dbReference>
<evidence type="ECO:0000256" key="3">
    <source>
        <dbReference type="ARBA" id="ARBA00022989"/>
    </source>
</evidence>
<feature type="transmembrane region" description="Helical" evidence="5">
    <location>
        <begin position="401"/>
        <end position="423"/>
    </location>
</feature>
<dbReference type="InterPro" id="IPR020846">
    <property type="entry name" value="MFS_dom"/>
</dbReference>
<organism evidence="7 8">
    <name type="scientific">Stentor coeruleus</name>
    <dbReference type="NCBI Taxonomy" id="5963"/>
    <lineage>
        <taxon>Eukaryota</taxon>
        <taxon>Sar</taxon>
        <taxon>Alveolata</taxon>
        <taxon>Ciliophora</taxon>
        <taxon>Postciliodesmatophora</taxon>
        <taxon>Heterotrichea</taxon>
        <taxon>Heterotrichida</taxon>
        <taxon>Stentoridae</taxon>
        <taxon>Stentor</taxon>
    </lineage>
</organism>
<keyword evidence="3 5" id="KW-1133">Transmembrane helix</keyword>
<comment type="subcellular location">
    <subcellularLocation>
        <location evidence="1">Membrane</location>
        <topology evidence="1">Multi-pass membrane protein</topology>
    </subcellularLocation>
</comment>
<feature type="transmembrane region" description="Helical" evidence="5">
    <location>
        <begin position="170"/>
        <end position="191"/>
    </location>
</feature>
<comment type="caution">
    <text evidence="7">The sequence shown here is derived from an EMBL/GenBank/DDBJ whole genome shotgun (WGS) entry which is preliminary data.</text>
</comment>
<evidence type="ECO:0000259" key="6">
    <source>
        <dbReference type="PROSITE" id="PS50850"/>
    </source>
</evidence>
<dbReference type="PROSITE" id="PS50850">
    <property type="entry name" value="MFS"/>
    <property type="match status" value="1"/>
</dbReference>
<proteinExistence type="predicted"/>
<dbReference type="Proteomes" id="UP000187209">
    <property type="component" value="Unassembled WGS sequence"/>
</dbReference>
<dbReference type="EMBL" id="MPUH01000694">
    <property type="protein sequence ID" value="OMJ75380.1"/>
    <property type="molecule type" value="Genomic_DNA"/>
</dbReference>
<dbReference type="Gene3D" id="1.20.1250.20">
    <property type="entry name" value="MFS general substrate transporter like domains"/>
    <property type="match status" value="1"/>
</dbReference>
<keyword evidence="8" id="KW-1185">Reference proteome</keyword>
<dbReference type="AlphaFoldDB" id="A0A1R2BF76"/>
<evidence type="ECO:0000256" key="2">
    <source>
        <dbReference type="ARBA" id="ARBA00022692"/>
    </source>
</evidence>
<sequence>MEQMTIDNAIAKVSGNHRYQKRIIYILCLSQLSLSIMIMGTPYMIPSIDQDCDSLNICSIPDSLTNSATFDFQLFNEKKYLIGLVGTSYFAGMITGVLFLSWFSDTYGRIKSIKYFTIIGVPVLAFIAFSWSIWVIIISYFFVGLLEIGIFVPSFILLTENSKASHRNFFSGIFFSIWGIFTSFISILYLLSVPWRFTIIISIFTLLCQIFLIRYVHESPHFLLANHKNIDETIKVLNAISIINGEGPFTSDIKHVEIEENVSHSYLSFIKYRHLFIKILICTLLWFSIVLSYYSMLFIMPSLFPNLYVEGAIMGLAEAIGSLLTTYSVNKLGRKKCTFICFLISGLCFTTIWAYPMIFSDNQNDWGILALWTLGRFFISSEYFVIYIYTVELFPTRIRNMAYGICNFIGRIAGMISSNMITICEAAGISPVAVLAITMIMASVISCFLEETLGKNMMEFVEEDENNYREENCEEGVSYNKLY</sequence>
<feature type="transmembrane region" description="Helical" evidence="5">
    <location>
        <begin position="366"/>
        <end position="389"/>
    </location>
</feature>
<feature type="transmembrane region" description="Helical" evidence="5">
    <location>
        <begin position="429"/>
        <end position="449"/>
    </location>
</feature>
<protein>
    <recommendedName>
        <fullName evidence="6">Major facilitator superfamily (MFS) profile domain-containing protein</fullName>
    </recommendedName>
</protein>
<keyword evidence="2 5" id="KW-0812">Transmembrane</keyword>
<dbReference type="InterPro" id="IPR011701">
    <property type="entry name" value="MFS"/>
</dbReference>
<feature type="transmembrane region" description="Helical" evidence="5">
    <location>
        <begin position="140"/>
        <end position="158"/>
    </location>
</feature>
<feature type="transmembrane region" description="Helical" evidence="5">
    <location>
        <begin position="80"/>
        <end position="103"/>
    </location>
</feature>
<evidence type="ECO:0000256" key="4">
    <source>
        <dbReference type="ARBA" id="ARBA00023136"/>
    </source>
</evidence>
<evidence type="ECO:0000256" key="5">
    <source>
        <dbReference type="SAM" id="Phobius"/>
    </source>
</evidence>
<accession>A0A1R2BF76</accession>
<dbReference type="InterPro" id="IPR036259">
    <property type="entry name" value="MFS_trans_sf"/>
</dbReference>